<keyword evidence="3" id="KW-1185">Reference proteome</keyword>
<name>A0A5C6ZRC9_9FLAO</name>
<protein>
    <recommendedName>
        <fullName evidence="4">Carboxypeptidase-like regulatory domain-containing protein</fullName>
    </recommendedName>
</protein>
<keyword evidence="1" id="KW-0732">Signal</keyword>
<evidence type="ECO:0008006" key="4">
    <source>
        <dbReference type="Google" id="ProtNLM"/>
    </source>
</evidence>
<sequence>MKKLTYLFFAFFFVQFAYAQSNDRINISGSIEVPVGDDPQGISVFNINSKEGTISNSEGKFTIAVAENDSIKFFAVQFQEFLVVIDKRVLESKKLNIYVSELVNRLPEVLVSPYDLTGELNVDVEKLEVIQLPVNIEVGIPQGEFANVENVANFGKAPKNQALAFNQTRLVNGINFVNLFKLLLISNKKNDISNPYSNSYEEIDVELRQLYNDQFFKDNFNIDLENISDFILYADTNGLDEEMLRKGNELDLIDFLMEQSKKYKKQLNKN</sequence>
<accession>A0A5C6ZRC9</accession>
<feature type="chain" id="PRO_5023090688" description="Carboxypeptidase-like regulatory domain-containing protein" evidence="1">
    <location>
        <begin position="20"/>
        <end position="270"/>
    </location>
</feature>
<gene>
    <name evidence="2" type="ORF">ES724_10140</name>
</gene>
<comment type="caution">
    <text evidence="2">The sequence shown here is derived from an EMBL/GenBank/DDBJ whole genome shotgun (WGS) entry which is preliminary data.</text>
</comment>
<reference evidence="2 3" key="1">
    <citation type="submission" date="2019-08" db="EMBL/GenBank/DDBJ databases">
        <title>Genome sequence of Gillisia hiemivivida IC154 (type strain).</title>
        <authorList>
            <person name="Bowman J.P."/>
        </authorList>
    </citation>
    <scope>NUCLEOTIDE SEQUENCE [LARGE SCALE GENOMIC DNA]</scope>
    <source>
        <strain evidence="2 3">IC154</strain>
    </source>
</reference>
<dbReference type="OrthoDB" id="1436952at2"/>
<dbReference type="Proteomes" id="UP000321367">
    <property type="component" value="Unassembled WGS sequence"/>
</dbReference>
<evidence type="ECO:0000256" key="1">
    <source>
        <dbReference type="SAM" id="SignalP"/>
    </source>
</evidence>
<evidence type="ECO:0000313" key="3">
    <source>
        <dbReference type="Proteomes" id="UP000321367"/>
    </source>
</evidence>
<dbReference type="RefSeq" id="WP_146932653.1">
    <property type="nucleotide sequence ID" value="NZ_CBCSHZ010000014.1"/>
</dbReference>
<dbReference type="AlphaFoldDB" id="A0A5C6ZRC9"/>
<organism evidence="2 3">
    <name type="scientific">Gillisia hiemivivida</name>
    <dbReference type="NCBI Taxonomy" id="291190"/>
    <lineage>
        <taxon>Bacteria</taxon>
        <taxon>Pseudomonadati</taxon>
        <taxon>Bacteroidota</taxon>
        <taxon>Flavobacteriia</taxon>
        <taxon>Flavobacteriales</taxon>
        <taxon>Flavobacteriaceae</taxon>
        <taxon>Gillisia</taxon>
    </lineage>
</organism>
<feature type="signal peptide" evidence="1">
    <location>
        <begin position="1"/>
        <end position="19"/>
    </location>
</feature>
<proteinExistence type="predicted"/>
<dbReference type="EMBL" id="VORY01000011">
    <property type="protein sequence ID" value="TXD93358.1"/>
    <property type="molecule type" value="Genomic_DNA"/>
</dbReference>
<evidence type="ECO:0000313" key="2">
    <source>
        <dbReference type="EMBL" id="TXD93358.1"/>
    </source>
</evidence>